<dbReference type="SUPFAM" id="SSF53448">
    <property type="entry name" value="Nucleotide-diphospho-sugar transferases"/>
    <property type="match status" value="1"/>
</dbReference>
<name>A0ABT8G7R0_9MICO</name>
<dbReference type="EMBL" id="JAUHPW010000003">
    <property type="protein sequence ID" value="MDN4475161.1"/>
    <property type="molecule type" value="Genomic_DNA"/>
</dbReference>
<dbReference type="RefSeq" id="WP_301131612.1">
    <property type="nucleotide sequence ID" value="NZ_JAUHPW010000003.1"/>
</dbReference>
<dbReference type="PANTHER" id="PTHR11183">
    <property type="entry name" value="GLYCOGENIN SUBFAMILY MEMBER"/>
    <property type="match status" value="1"/>
</dbReference>
<dbReference type="InterPro" id="IPR002495">
    <property type="entry name" value="Glyco_trans_8"/>
</dbReference>
<evidence type="ECO:0000259" key="1">
    <source>
        <dbReference type="Pfam" id="PF04230"/>
    </source>
</evidence>
<dbReference type="Proteomes" id="UP001172728">
    <property type="component" value="Unassembled WGS sequence"/>
</dbReference>
<sequence length="760" mass="81770">MTAAFVLTGSREYLPGLEVALASLVRANPSVDADVVVLHDDLEPADLDRLGLFHPRIRATRLPEADTMRLSTYAAHTHRAEHVMASLAAAQLDDYDRVVVLDADVLVLGDLADLLTAAGPYAAVMRGRDQAHPRRGVLVLAPREISDEQRRALQDVRASGAYAHVDEDAGVLAAVLGAPGEQLPEMYNLDKRRVTPEGLTRGEARIVHYSGRFKPWHGGEHGFDDTEALWSAAALHPLAHWRILRDDPRSSVELRAFAESRARDYALIEDADLADLAAGLKAARTDGDFERAFQMARAAALATAETDAQTALDLGVAAVATSRPEIARIALTIAQGDPTVSARASTVLSQLEWTYREYDAAAAAALAAMRARPADIQARRRLERVERTRLEDGAIPAGQGPAIGHVAFYVDSDGNYGDVLLPVAVRASIEDGIGAVRWATMHAHQVFDVERARWANEHLDAIVVGGGGLFLPDTAPNGNSGWQWNVTDEALEALTIPLVVYTVGYNIFPGQQFHGTRFAESVRALVSNAAFVGLRNHGSVAAVREVVGETLAAKVEYLPCVTTVYGQLAGIEPQGQASGLPVVLLNVAYDRQARRFGDRYADFVASLAAFVRALDGRAEVRCLAHTREDERIVADLRRQEGVDIGTDAVYGAGSDDALATIGRAAVVVGMRGHASMIPFGIGVPIVSLISHAKLRYFLEDIGHLEWGVDVDDPDLAARLIEVVGAMLDDPARFRAEVVEAQARLREVVDGANARIGAAIA</sequence>
<dbReference type="Gene3D" id="3.90.550.10">
    <property type="entry name" value="Spore Coat Polysaccharide Biosynthesis Protein SpsA, Chain A"/>
    <property type="match status" value="1"/>
</dbReference>
<organism evidence="2 3">
    <name type="scientific">Demequina litoralis</name>
    <dbReference type="NCBI Taxonomy" id="3051660"/>
    <lineage>
        <taxon>Bacteria</taxon>
        <taxon>Bacillati</taxon>
        <taxon>Actinomycetota</taxon>
        <taxon>Actinomycetes</taxon>
        <taxon>Micrococcales</taxon>
        <taxon>Demequinaceae</taxon>
        <taxon>Demequina</taxon>
    </lineage>
</organism>
<accession>A0ABT8G7R0</accession>
<protein>
    <submittedName>
        <fullName evidence="2">Glycosyltransferase</fullName>
    </submittedName>
</protein>
<dbReference type="InterPro" id="IPR029044">
    <property type="entry name" value="Nucleotide-diphossugar_trans"/>
</dbReference>
<dbReference type="Pfam" id="PF01501">
    <property type="entry name" value="Glyco_transf_8"/>
    <property type="match status" value="1"/>
</dbReference>
<dbReference type="InterPro" id="IPR007345">
    <property type="entry name" value="Polysacch_pyruvyl_Trfase"/>
</dbReference>
<evidence type="ECO:0000313" key="2">
    <source>
        <dbReference type="EMBL" id="MDN4475161.1"/>
    </source>
</evidence>
<reference evidence="2" key="1">
    <citation type="submission" date="2023-06" db="EMBL/GenBank/DDBJ databases">
        <title>Sysu t00192.</title>
        <authorList>
            <person name="Gao L."/>
            <person name="Fang B.-Z."/>
            <person name="Li W.-J."/>
        </authorList>
    </citation>
    <scope>NUCLEOTIDE SEQUENCE</scope>
    <source>
        <strain evidence="2">SYSU T00192</strain>
    </source>
</reference>
<comment type="caution">
    <text evidence="2">The sequence shown here is derived from an EMBL/GenBank/DDBJ whole genome shotgun (WGS) entry which is preliminary data.</text>
</comment>
<feature type="domain" description="Polysaccharide pyruvyl transferase" evidence="1">
    <location>
        <begin position="454"/>
        <end position="688"/>
    </location>
</feature>
<dbReference type="Pfam" id="PF04230">
    <property type="entry name" value="PS_pyruv_trans"/>
    <property type="match status" value="1"/>
</dbReference>
<proteinExistence type="predicted"/>
<gene>
    <name evidence="2" type="ORF">QQX09_04720</name>
</gene>
<dbReference type="InterPro" id="IPR050587">
    <property type="entry name" value="GNT1/Glycosyltrans_8"/>
</dbReference>
<evidence type="ECO:0000313" key="3">
    <source>
        <dbReference type="Proteomes" id="UP001172728"/>
    </source>
</evidence>
<keyword evidence="3" id="KW-1185">Reference proteome</keyword>